<dbReference type="GO" id="GO:0006974">
    <property type="term" value="P:DNA damage response"/>
    <property type="evidence" value="ECO:0007669"/>
    <property type="project" value="TreeGrafter"/>
</dbReference>
<dbReference type="InterPro" id="IPR007497">
    <property type="entry name" value="SIMPL/DUF541"/>
</dbReference>
<dbReference type="Gene3D" id="3.30.70.2970">
    <property type="entry name" value="Protein of unknown function (DUF541), domain 2"/>
    <property type="match status" value="1"/>
</dbReference>
<dbReference type="EMBL" id="JQZW01000002">
    <property type="protein sequence ID" value="KGN99056.1"/>
    <property type="molecule type" value="Genomic_DNA"/>
</dbReference>
<dbReference type="InterPro" id="IPR016907">
    <property type="entry name" value="UCP029033"/>
</dbReference>
<evidence type="ECO:0008006" key="4">
    <source>
        <dbReference type="Google" id="ProtNLM"/>
    </source>
</evidence>
<evidence type="ECO:0000256" key="1">
    <source>
        <dbReference type="SAM" id="Phobius"/>
    </source>
</evidence>
<keyword evidence="3" id="KW-1185">Reference proteome</keyword>
<reference evidence="2 3" key="1">
    <citation type="submission" date="2014-08" db="EMBL/GenBank/DDBJ databases">
        <title>Porphyromonas gingivicanis strain:COT-022_OH1391 Genome sequencing.</title>
        <authorList>
            <person name="Wallis C."/>
            <person name="Deusch O."/>
            <person name="O'Flynn C."/>
            <person name="Davis I."/>
            <person name="Jospin G."/>
            <person name="Darling A.E."/>
            <person name="Coil D.A."/>
            <person name="Alexiev A."/>
            <person name="Horsfall A."/>
            <person name="Kirkwood N."/>
            <person name="Harris S."/>
            <person name="Eisen J.A."/>
        </authorList>
    </citation>
    <scope>NUCLEOTIDE SEQUENCE [LARGE SCALE GENOMIC DNA]</scope>
    <source>
        <strain evidence="3">COT-022 OH1391</strain>
    </source>
</reference>
<keyword evidence="1" id="KW-0472">Membrane</keyword>
<dbReference type="InterPro" id="IPR052022">
    <property type="entry name" value="26kDa_periplasmic_antigen"/>
</dbReference>
<dbReference type="Proteomes" id="UP000030134">
    <property type="component" value="Unassembled WGS sequence"/>
</dbReference>
<dbReference type="eggNOG" id="COG2859">
    <property type="taxonomic scope" value="Bacteria"/>
</dbReference>
<keyword evidence="1" id="KW-0812">Transmembrane</keyword>
<protein>
    <recommendedName>
        <fullName evidence="4">SIMPL domain-containing protein</fullName>
    </recommendedName>
</protein>
<organism evidence="2 3">
    <name type="scientific">Porphyromonas gingivicanis</name>
    <dbReference type="NCBI Taxonomy" id="266762"/>
    <lineage>
        <taxon>Bacteria</taxon>
        <taxon>Pseudomonadati</taxon>
        <taxon>Bacteroidota</taxon>
        <taxon>Bacteroidia</taxon>
        <taxon>Bacteroidales</taxon>
        <taxon>Porphyromonadaceae</taxon>
        <taxon>Porphyromonas</taxon>
    </lineage>
</organism>
<evidence type="ECO:0000313" key="3">
    <source>
        <dbReference type="Proteomes" id="UP000030134"/>
    </source>
</evidence>
<dbReference type="Pfam" id="PF04402">
    <property type="entry name" value="SIMPL"/>
    <property type="match status" value="1"/>
</dbReference>
<dbReference type="RefSeq" id="WP_036882692.1">
    <property type="nucleotide sequence ID" value="NZ_JQZW01000002.1"/>
</dbReference>
<feature type="transmembrane region" description="Helical" evidence="1">
    <location>
        <begin position="6"/>
        <end position="24"/>
    </location>
</feature>
<name>A0A0A2G731_9PORP</name>
<comment type="caution">
    <text evidence="2">The sequence shown here is derived from an EMBL/GenBank/DDBJ whole genome shotgun (WGS) entry which is preliminary data.</text>
</comment>
<evidence type="ECO:0000313" key="2">
    <source>
        <dbReference type="EMBL" id="KGN99056.1"/>
    </source>
</evidence>
<dbReference type="PANTHER" id="PTHR34387:SF2">
    <property type="entry name" value="SLR1258 PROTEIN"/>
    <property type="match status" value="1"/>
</dbReference>
<proteinExistence type="predicted"/>
<dbReference type="AlphaFoldDB" id="A0A0A2G731"/>
<dbReference type="PANTHER" id="PTHR34387">
    <property type="entry name" value="SLR1258 PROTEIN"/>
    <property type="match status" value="1"/>
</dbReference>
<gene>
    <name evidence="2" type="ORF">HQ36_00870</name>
</gene>
<keyword evidence="1" id="KW-1133">Transmembrane helix</keyword>
<dbReference type="OrthoDB" id="9785289at2"/>
<accession>A0A0A2G731</accession>
<dbReference type="PIRSF" id="PIRSF029033">
    <property type="entry name" value="UCP029033"/>
    <property type="match status" value="1"/>
</dbReference>
<dbReference type="STRING" id="266762.HQ36_00870"/>
<sequence>MSKNSIITTIAVCVAIIVGAWFIGRGIKHFREGYAKIFVTGACERNIVSDLIVWKLSFNSRTRSTQDAFMKIEKDTKIIVDYLKEQGIAPEEIVVRPVSIAEDIQTVWETGKRTSYGYVGLRTIEVKSAEVSNVERAYQNISDLYNQGVDLASETPNYYYTKLNELKMEMLREASADARERALTIAEGSGSSLGKAISSSMGVFQIVALHGNDEYSWGGTLNTKSREKTATITVKTVYKLQ</sequence>